<organism evidence="1 2">
    <name type="scientific">Mycena chlorophos</name>
    <name type="common">Agaric fungus</name>
    <name type="synonym">Agaricus chlorophos</name>
    <dbReference type="NCBI Taxonomy" id="658473"/>
    <lineage>
        <taxon>Eukaryota</taxon>
        <taxon>Fungi</taxon>
        <taxon>Dikarya</taxon>
        <taxon>Basidiomycota</taxon>
        <taxon>Agaricomycotina</taxon>
        <taxon>Agaricomycetes</taxon>
        <taxon>Agaricomycetidae</taxon>
        <taxon>Agaricales</taxon>
        <taxon>Marasmiineae</taxon>
        <taxon>Mycenaceae</taxon>
        <taxon>Mycena</taxon>
    </lineage>
</organism>
<evidence type="ECO:0000313" key="1">
    <source>
        <dbReference type="EMBL" id="GAT45426.1"/>
    </source>
</evidence>
<name>A0ABQ0L2R9_MYCCL</name>
<gene>
    <name evidence="1" type="ORF">MCHLO_03006</name>
</gene>
<keyword evidence="2" id="KW-1185">Reference proteome</keyword>
<proteinExistence type="predicted"/>
<evidence type="ECO:0000313" key="2">
    <source>
        <dbReference type="Proteomes" id="UP000815677"/>
    </source>
</evidence>
<sequence>MSRIWPRRERHCSLGSKPLRQQRAVAVSTHASTVCSCPMPACSASRDDYQPTFGGLCPAASGKYPGLQCCVDGRSPSSPRAMLRGFCPAASGAQLRLQSDVDGAPPPVLSLGNPSSKLDRVWAKLSWASEGEFKFSFNSWLLIDDPALEARRPGMMRHHPI</sequence>
<accession>A0ABQ0L2R9</accession>
<dbReference type="Proteomes" id="UP000815677">
    <property type="component" value="Unassembled WGS sequence"/>
</dbReference>
<protein>
    <submittedName>
        <fullName evidence="1">Uncharacterized protein</fullName>
    </submittedName>
</protein>
<reference evidence="1" key="1">
    <citation type="submission" date="2014-09" db="EMBL/GenBank/DDBJ databases">
        <title>Genome sequence of the luminous mushroom Mycena chlorophos for searching fungal bioluminescence genes.</title>
        <authorList>
            <person name="Tanaka Y."/>
            <person name="Kasuga D."/>
            <person name="Oba Y."/>
            <person name="Hase S."/>
            <person name="Sato K."/>
            <person name="Oba Y."/>
            <person name="Sakakibara Y."/>
        </authorList>
    </citation>
    <scope>NUCLEOTIDE SEQUENCE</scope>
</reference>
<dbReference type="EMBL" id="DF841323">
    <property type="protein sequence ID" value="GAT45426.1"/>
    <property type="molecule type" value="Genomic_DNA"/>
</dbReference>